<dbReference type="GO" id="GO:0005829">
    <property type="term" value="C:cytosol"/>
    <property type="evidence" value="ECO:0007669"/>
    <property type="project" value="GOC"/>
</dbReference>
<accession>A0AAD2PVU4</accession>
<organism evidence="9 10">
    <name type="scientific">Cylindrotheca closterium</name>
    <dbReference type="NCBI Taxonomy" id="2856"/>
    <lineage>
        <taxon>Eukaryota</taxon>
        <taxon>Sar</taxon>
        <taxon>Stramenopiles</taxon>
        <taxon>Ochrophyta</taxon>
        <taxon>Bacillariophyta</taxon>
        <taxon>Bacillariophyceae</taxon>
        <taxon>Bacillariophycidae</taxon>
        <taxon>Bacillariales</taxon>
        <taxon>Bacillariaceae</taxon>
        <taxon>Cylindrotheca</taxon>
    </lineage>
</organism>
<feature type="domain" description="Vacuolar protein sorting-associated protein 54 C-terminal" evidence="8">
    <location>
        <begin position="668"/>
        <end position="796"/>
    </location>
</feature>
<keyword evidence="4" id="KW-0653">Protein transport</keyword>
<dbReference type="InterPro" id="IPR039745">
    <property type="entry name" value="Vps54"/>
</dbReference>
<proteinExistence type="inferred from homology"/>
<keyword evidence="5" id="KW-0333">Golgi apparatus</keyword>
<protein>
    <recommendedName>
        <fullName evidence="8">Vacuolar protein sorting-associated protein 54 C-terminal domain-containing protein</fullName>
    </recommendedName>
</protein>
<comment type="subcellular location">
    <subcellularLocation>
        <location evidence="1">Golgi apparatus</location>
        <location evidence="1">trans-Golgi network</location>
    </subcellularLocation>
</comment>
<dbReference type="Gene3D" id="6.10.250.860">
    <property type="match status" value="1"/>
</dbReference>
<evidence type="ECO:0000256" key="3">
    <source>
        <dbReference type="ARBA" id="ARBA00022448"/>
    </source>
</evidence>
<evidence type="ECO:0000256" key="2">
    <source>
        <dbReference type="ARBA" id="ARBA00009150"/>
    </source>
</evidence>
<evidence type="ECO:0000259" key="8">
    <source>
        <dbReference type="Pfam" id="PF07928"/>
    </source>
</evidence>
<feature type="region of interest" description="Disordered" evidence="7">
    <location>
        <begin position="981"/>
        <end position="1027"/>
    </location>
</feature>
<comment type="similarity">
    <text evidence="2">Belongs to the VPS54 family.</text>
</comment>
<feature type="compositionally biased region" description="Basic and acidic residues" evidence="7">
    <location>
        <begin position="1007"/>
        <end position="1027"/>
    </location>
</feature>
<dbReference type="GO" id="GO:0042147">
    <property type="term" value="P:retrograde transport, endosome to Golgi"/>
    <property type="evidence" value="ECO:0007669"/>
    <property type="project" value="InterPro"/>
</dbReference>
<reference evidence="9" key="1">
    <citation type="submission" date="2023-08" db="EMBL/GenBank/DDBJ databases">
        <authorList>
            <person name="Audoor S."/>
            <person name="Bilcke G."/>
        </authorList>
    </citation>
    <scope>NUCLEOTIDE SEQUENCE</scope>
</reference>
<dbReference type="PANTHER" id="PTHR12965">
    <property type="entry name" value="VACUOLAR PROTEIN SORTING 54"/>
    <property type="match status" value="1"/>
</dbReference>
<dbReference type="PANTHER" id="PTHR12965:SF0">
    <property type="entry name" value="VACUOLAR PROTEIN SORTING-ASSOCIATED PROTEIN 54"/>
    <property type="match status" value="1"/>
</dbReference>
<evidence type="ECO:0000256" key="4">
    <source>
        <dbReference type="ARBA" id="ARBA00022927"/>
    </source>
</evidence>
<sequence length="1027" mass="114086">MATTNKNNGNGKRLGDLPKEDEIELATQEAQQCIDAVEREGFQLDGFNLLGVVANPLHGMSPQSLHGRASIHAAAMREEEEGDTDVITDAFNSLGKTMSQVTEQIDTFNIFLEELSKEYLGDDSGESLFLEYYYQDGDEEEVPTPFELSNTSLAGVEQYIGKSGDLATSLFSLGLETRSSMGEDAEKSLDETPAVFSKIDFDLTDPKIFLPLLLEEKQAEDPKTSIQTGGTSSLYQPTNELLPLKDPDCCAGYLDRVELALQEQVRQKAGAFFQETTRFQQLQVSIEQMLQQVQLLRKYIQQISSVYRQTNDISSHQRQNYEEFVALMDSAMDLIRCKASIGGLLSANDYLGAAEQIQYGRALLNGEVPNDEDMAEGEGIVELRQLSALSTCGDQFQQYENLVIQNLSEELVDACFNWRADDKERVKEVVKALKLCKAMSTTGDIYQRRLQQTIRMTVRTTIAEFVESTGAGGSGVTGMTYPVFYDCLELLIEEIQAVLRTARSVDQFFSTEGIFEDEEKRWTSDALTTGADLAAKSIAELLRLRKEAHSLLSLDSMKQLWDTCMEFTTSIESFGNGTKAVGLRSTLSGQAKAFLDRTHESNMSSLVHALDSERWMQCEVSAERQTALTRLCTGRIMGSQSTRWTQVNGENGVVPSEKKPIAEVEGTDYKVVWSCLLLVEMVMTNLHASAHFQSLASTAVTKVVELLRLFNTRATHLVLGAGAIHSAARLKSINAKHLSMVTQCLGMMLAILPHIRAALMAQLATKQHALLSDLDRIKKDYVDHNEKVLNKFVTIIGGIVEHGLAPKLPSINFDVRARDLKSEGATTKCCVFLDGISTNTRKMHQVLNVLLPPDHLQDVFSRIFAFVDQKVPTLFIEAASTDRAANGSHVFEFPQTDEGKLRMITEVEYTTKKLNSLSGVIPWDFTAMGVLERKLDFKVSSKENKEDTLKHDGALQITKENETAASNGENELNTISEMQENIAENTDENRVSETPDLNDSEQPTETFDSKALEEPIKDGKITDGRTD</sequence>
<feature type="compositionally biased region" description="Polar residues" evidence="7">
    <location>
        <begin position="995"/>
        <end position="1006"/>
    </location>
</feature>
<dbReference type="GO" id="GO:0015031">
    <property type="term" value="P:protein transport"/>
    <property type="evidence" value="ECO:0007669"/>
    <property type="project" value="UniProtKB-KW"/>
</dbReference>
<dbReference type="AlphaFoldDB" id="A0AAD2PVU4"/>
<evidence type="ECO:0000256" key="1">
    <source>
        <dbReference type="ARBA" id="ARBA00004601"/>
    </source>
</evidence>
<keyword evidence="6" id="KW-0175">Coiled coil</keyword>
<comment type="caution">
    <text evidence="9">The sequence shown here is derived from an EMBL/GenBank/DDBJ whole genome shotgun (WGS) entry which is preliminary data.</text>
</comment>
<keyword evidence="3" id="KW-0813">Transport</keyword>
<evidence type="ECO:0000256" key="7">
    <source>
        <dbReference type="SAM" id="MobiDB-lite"/>
    </source>
</evidence>
<dbReference type="InterPro" id="IPR012501">
    <property type="entry name" value="Vps54_C"/>
</dbReference>
<gene>
    <name evidence="9" type="ORF">CYCCA115_LOCUS16706</name>
</gene>
<name>A0AAD2PVU4_9STRA</name>
<dbReference type="Proteomes" id="UP001295423">
    <property type="component" value="Unassembled WGS sequence"/>
</dbReference>
<dbReference type="GO" id="GO:0006896">
    <property type="term" value="P:Golgi to vacuole transport"/>
    <property type="evidence" value="ECO:0007669"/>
    <property type="project" value="TreeGrafter"/>
</dbReference>
<evidence type="ECO:0000313" key="9">
    <source>
        <dbReference type="EMBL" id="CAJ1957418.1"/>
    </source>
</evidence>
<dbReference type="EMBL" id="CAKOGP040001943">
    <property type="protein sequence ID" value="CAJ1957418.1"/>
    <property type="molecule type" value="Genomic_DNA"/>
</dbReference>
<evidence type="ECO:0000256" key="5">
    <source>
        <dbReference type="ARBA" id="ARBA00023034"/>
    </source>
</evidence>
<evidence type="ECO:0000256" key="6">
    <source>
        <dbReference type="ARBA" id="ARBA00023054"/>
    </source>
</evidence>
<dbReference type="GO" id="GO:0019905">
    <property type="term" value="F:syntaxin binding"/>
    <property type="evidence" value="ECO:0007669"/>
    <property type="project" value="TreeGrafter"/>
</dbReference>
<dbReference type="GO" id="GO:0000938">
    <property type="term" value="C:GARP complex"/>
    <property type="evidence" value="ECO:0007669"/>
    <property type="project" value="InterPro"/>
</dbReference>
<dbReference type="Pfam" id="PF07928">
    <property type="entry name" value="Vps54"/>
    <property type="match status" value="1"/>
</dbReference>
<keyword evidence="10" id="KW-1185">Reference proteome</keyword>
<evidence type="ECO:0000313" key="10">
    <source>
        <dbReference type="Proteomes" id="UP001295423"/>
    </source>
</evidence>